<dbReference type="GO" id="GO:0044615">
    <property type="term" value="C:nuclear pore nuclear basket"/>
    <property type="evidence" value="ECO:0007669"/>
    <property type="project" value="TreeGrafter"/>
</dbReference>
<evidence type="ECO:0000256" key="2">
    <source>
        <dbReference type="ARBA" id="ARBA00022448"/>
    </source>
</evidence>
<keyword evidence="3 8" id="KW-0509">mRNA transport</keyword>
<dbReference type="Proteomes" id="UP000002036">
    <property type="component" value="Chromosome H"/>
</dbReference>
<keyword evidence="7 8" id="KW-0539">Nucleus</keyword>
<dbReference type="eggNOG" id="ENOG502QWFW">
    <property type="taxonomic scope" value="Eukaryota"/>
</dbReference>
<protein>
    <submittedName>
        <fullName evidence="11">KLTH0H15972p</fullName>
    </submittedName>
</protein>
<name>C5E3S6_LACTC</name>
<evidence type="ECO:0000256" key="8">
    <source>
        <dbReference type="PROSITE-ProRule" id="PRU00804"/>
    </source>
</evidence>
<dbReference type="GO" id="GO:0051028">
    <property type="term" value="P:mRNA transport"/>
    <property type="evidence" value="ECO:0007669"/>
    <property type="project" value="UniProtKB-UniRule"/>
</dbReference>
<dbReference type="KEGG" id="lth:KLTH0H15972g"/>
<dbReference type="PROSITE" id="PS51472">
    <property type="entry name" value="RRM_NUP35"/>
    <property type="match status" value="1"/>
</dbReference>
<evidence type="ECO:0000256" key="9">
    <source>
        <dbReference type="SAM" id="MobiDB-lite"/>
    </source>
</evidence>
<dbReference type="GO" id="GO:0006607">
    <property type="term" value="P:NLS-bearing protein import into nucleus"/>
    <property type="evidence" value="ECO:0007669"/>
    <property type="project" value="TreeGrafter"/>
</dbReference>
<accession>C5E3S6</accession>
<dbReference type="HOGENOM" id="CLU_024892_0_0_1"/>
<gene>
    <name evidence="11" type="ordered locus">KLTH0H15972g</name>
</gene>
<keyword evidence="6 8" id="KW-0906">Nuclear pore complex</keyword>
<reference evidence="11 12" key="1">
    <citation type="journal article" date="2009" name="Genome Res.">
        <title>Comparative genomics of protoploid Saccharomycetaceae.</title>
        <authorList>
            <consortium name="The Genolevures Consortium"/>
            <person name="Souciet J.-L."/>
            <person name="Dujon B."/>
            <person name="Gaillardin C."/>
            <person name="Johnston M."/>
            <person name="Baret P.V."/>
            <person name="Cliften P."/>
            <person name="Sherman D.J."/>
            <person name="Weissenbach J."/>
            <person name="Westhof E."/>
            <person name="Wincker P."/>
            <person name="Jubin C."/>
            <person name="Poulain J."/>
            <person name="Barbe V."/>
            <person name="Segurens B."/>
            <person name="Artiguenave F."/>
            <person name="Anthouard V."/>
            <person name="Vacherie B."/>
            <person name="Val M.-E."/>
            <person name="Fulton R.S."/>
            <person name="Minx P."/>
            <person name="Wilson R."/>
            <person name="Durrens P."/>
            <person name="Jean G."/>
            <person name="Marck C."/>
            <person name="Martin T."/>
            <person name="Nikolski M."/>
            <person name="Rolland T."/>
            <person name="Seret M.-L."/>
            <person name="Casaregola S."/>
            <person name="Despons L."/>
            <person name="Fairhead C."/>
            <person name="Fischer G."/>
            <person name="Lafontaine I."/>
            <person name="Leh V."/>
            <person name="Lemaire M."/>
            <person name="de Montigny J."/>
            <person name="Neuveglise C."/>
            <person name="Thierry A."/>
            <person name="Blanc-Lenfle I."/>
            <person name="Bleykasten C."/>
            <person name="Diffels J."/>
            <person name="Fritsch E."/>
            <person name="Frangeul L."/>
            <person name="Goeffon A."/>
            <person name="Jauniaux N."/>
            <person name="Kachouri-Lafond R."/>
            <person name="Payen C."/>
            <person name="Potier S."/>
            <person name="Pribylova L."/>
            <person name="Ozanne C."/>
            <person name="Richard G.-F."/>
            <person name="Sacerdot C."/>
            <person name="Straub M.-L."/>
            <person name="Talla E."/>
        </authorList>
    </citation>
    <scope>NUCLEOTIDE SEQUENCE [LARGE SCALE GENOMIC DNA]</scope>
    <source>
        <strain evidence="12">ATCC 56472 / CBS 6340 / NRRL Y-8284</strain>
    </source>
</reference>
<feature type="region of interest" description="Disordered" evidence="9">
    <location>
        <begin position="1"/>
        <end position="153"/>
    </location>
</feature>
<dbReference type="OrthoDB" id="1733656at2759"/>
<keyword evidence="2 8" id="KW-0813">Transport</keyword>
<dbReference type="CDD" id="cd12721">
    <property type="entry name" value="RRM_Nup53p_fungi"/>
    <property type="match status" value="1"/>
</dbReference>
<feature type="compositionally biased region" description="Low complexity" evidence="9">
    <location>
        <begin position="90"/>
        <end position="107"/>
    </location>
</feature>
<dbReference type="InterPro" id="IPR007846">
    <property type="entry name" value="RRM_NUP35_dom"/>
</dbReference>
<dbReference type="SUPFAM" id="SSF54928">
    <property type="entry name" value="RNA-binding domain, RBD"/>
    <property type="match status" value="1"/>
</dbReference>
<feature type="compositionally biased region" description="Polar residues" evidence="9">
    <location>
        <begin position="51"/>
        <end position="71"/>
    </location>
</feature>
<evidence type="ECO:0000313" key="11">
    <source>
        <dbReference type="EMBL" id="CAR30687.1"/>
    </source>
</evidence>
<evidence type="ECO:0000313" key="12">
    <source>
        <dbReference type="Proteomes" id="UP000002036"/>
    </source>
</evidence>
<feature type="domain" description="RRM Nup35-type" evidence="10">
    <location>
        <begin position="223"/>
        <end position="333"/>
    </location>
</feature>
<dbReference type="GO" id="GO:0003676">
    <property type="term" value="F:nucleic acid binding"/>
    <property type="evidence" value="ECO:0007669"/>
    <property type="project" value="InterPro"/>
</dbReference>
<dbReference type="PANTHER" id="PTHR21527">
    <property type="entry name" value="NUCLEOPORIN NUP35"/>
    <property type="match status" value="1"/>
</dbReference>
<keyword evidence="4" id="KW-0653">Protein transport</keyword>
<dbReference type="InterPro" id="IPR012677">
    <property type="entry name" value="Nucleotide-bd_a/b_plait_sf"/>
</dbReference>
<dbReference type="Pfam" id="PF05172">
    <property type="entry name" value="RRM_Nup35"/>
    <property type="match status" value="1"/>
</dbReference>
<dbReference type="Gene3D" id="3.30.70.330">
    <property type="match status" value="1"/>
</dbReference>
<evidence type="ECO:0000256" key="7">
    <source>
        <dbReference type="ARBA" id="ARBA00023242"/>
    </source>
</evidence>
<dbReference type="InParanoid" id="C5E3S6"/>
<organism evidence="11 12">
    <name type="scientific">Lachancea thermotolerans (strain ATCC 56472 / CBS 6340 / NRRL Y-8284)</name>
    <name type="common">Yeast</name>
    <name type="synonym">Kluyveromyces thermotolerans</name>
    <dbReference type="NCBI Taxonomy" id="559295"/>
    <lineage>
        <taxon>Eukaryota</taxon>
        <taxon>Fungi</taxon>
        <taxon>Dikarya</taxon>
        <taxon>Ascomycota</taxon>
        <taxon>Saccharomycotina</taxon>
        <taxon>Saccharomycetes</taxon>
        <taxon>Saccharomycetales</taxon>
        <taxon>Saccharomycetaceae</taxon>
        <taxon>Lachancea</taxon>
    </lineage>
</organism>
<feature type="region of interest" description="Disordered" evidence="9">
    <location>
        <begin position="169"/>
        <end position="188"/>
    </location>
</feature>
<dbReference type="OMA" id="WIKLTYD"/>
<dbReference type="STRING" id="559295.C5E3S6"/>
<dbReference type="AlphaFoldDB" id="C5E3S6"/>
<feature type="region of interest" description="Disordered" evidence="9">
    <location>
        <begin position="364"/>
        <end position="385"/>
    </location>
</feature>
<dbReference type="GO" id="GO:0017056">
    <property type="term" value="F:structural constituent of nuclear pore"/>
    <property type="evidence" value="ECO:0007669"/>
    <property type="project" value="TreeGrafter"/>
</dbReference>
<sequence length="451" mass="48596">MSSIFGGSGSSTQGRFSNLNVNLPQQQLQQQQPTSTFSQQQQVHTQPLVGSGSTAQSFENPMENTKPSWFNNPRKRTIPQSIVKRSAKPGSSDSSSTTNNSGSSSGNKNDFGAIAFGSKKAPHTLNPSAKPTDPKDSLPHGVLMDSNEAPPTKSLYDWQREDEFGAMLPPSHLESTLHDQSYSSSKKADTSSLRNVFDKSDNVKSMAEATEVKMNGTSSAVSNRNESAVIVFGYPESISNQIIIHFSKFGNILEDFEALRGASGINAATLKLRSKHTSENSPSRKLPIFTGDGWIKLTYDSPPSALRALQENGVVYGGCLVGCVPYTKTAVEQLASCKIEKADDVGSFSVPSSSMLGNGLGAINGGNGLRNEKPNAQETQGSEEKGAFFLPSNRIDLKDGKSLFVPNGPNSSNHNFLRTIESKMQEQENGSQHPNGVLGKVNNWLFGWNDL</sequence>
<evidence type="ECO:0000256" key="4">
    <source>
        <dbReference type="ARBA" id="ARBA00022927"/>
    </source>
</evidence>
<dbReference type="GO" id="GO:0005543">
    <property type="term" value="F:phospholipid binding"/>
    <property type="evidence" value="ECO:0007669"/>
    <property type="project" value="TreeGrafter"/>
</dbReference>
<dbReference type="GeneID" id="8294915"/>
<dbReference type="EMBL" id="CU928180">
    <property type="protein sequence ID" value="CAR30687.1"/>
    <property type="molecule type" value="Genomic_DNA"/>
</dbReference>
<keyword evidence="5" id="KW-0811">Translocation</keyword>
<keyword evidence="12" id="KW-1185">Reference proteome</keyword>
<dbReference type="GO" id="GO:0006999">
    <property type="term" value="P:nuclear pore organization"/>
    <property type="evidence" value="ECO:0007669"/>
    <property type="project" value="TreeGrafter"/>
</dbReference>
<comment type="subcellular location">
    <subcellularLocation>
        <location evidence="1">Nucleus</location>
        <location evidence="1">Nuclear pore complex</location>
    </subcellularLocation>
</comment>
<proteinExistence type="predicted"/>
<feature type="compositionally biased region" description="Polar residues" evidence="9">
    <location>
        <begin position="1"/>
        <end position="22"/>
    </location>
</feature>
<dbReference type="FunCoup" id="C5E3S6">
    <property type="interactions" value="127"/>
</dbReference>
<dbReference type="InterPro" id="IPR035979">
    <property type="entry name" value="RBD_domain_sf"/>
</dbReference>
<evidence type="ECO:0000256" key="3">
    <source>
        <dbReference type="ARBA" id="ARBA00022816"/>
    </source>
</evidence>
<dbReference type="RefSeq" id="XP_002556549.1">
    <property type="nucleotide sequence ID" value="XM_002556503.1"/>
</dbReference>
<feature type="compositionally biased region" description="Low complexity" evidence="9">
    <location>
        <begin position="23"/>
        <end position="42"/>
    </location>
</feature>
<dbReference type="PANTHER" id="PTHR21527:SF6">
    <property type="entry name" value="NUCLEOPORIN NUP35"/>
    <property type="match status" value="1"/>
</dbReference>
<evidence type="ECO:0000256" key="6">
    <source>
        <dbReference type="ARBA" id="ARBA00023132"/>
    </source>
</evidence>
<evidence type="ECO:0000256" key="1">
    <source>
        <dbReference type="ARBA" id="ARBA00004567"/>
    </source>
</evidence>
<dbReference type="GO" id="GO:0044613">
    <property type="term" value="C:nuclear pore central transport channel"/>
    <property type="evidence" value="ECO:0007669"/>
    <property type="project" value="TreeGrafter"/>
</dbReference>
<evidence type="ECO:0000259" key="10">
    <source>
        <dbReference type="PROSITE" id="PS51472"/>
    </source>
</evidence>
<evidence type="ECO:0000256" key="5">
    <source>
        <dbReference type="ARBA" id="ARBA00023010"/>
    </source>
</evidence>